<feature type="domain" description="Fibronectin type-III" evidence="12">
    <location>
        <begin position="1851"/>
        <end position="1940"/>
    </location>
</feature>
<dbReference type="EMBL" id="JAHFZB010000006">
    <property type="protein sequence ID" value="KAK6488406.1"/>
    <property type="molecule type" value="Genomic_DNA"/>
</dbReference>
<feature type="domain" description="Fibronectin type-III" evidence="12">
    <location>
        <begin position="1941"/>
        <end position="2031"/>
    </location>
</feature>
<reference evidence="13 14" key="1">
    <citation type="submission" date="2021-05" db="EMBL/GenBank/DDBJ databases">
        <authorList>
            <person name="Zahm M."/>
            <person name="Klopp C."/>
            <person name="Cabau C."/>
            <person name="Kuhl H."/>
            <person name="Suciu R."/>
            <person name="Ciorpac M."/>
            <person name="Holostenco D."/>
            <person name="Gessner J."/>
            <person name="Wuertz S."/>
            <person name="Hohne C."/>
            <person name="Stock M."/>
            <person name="Gislard M."/>
            <person name="Lluch J."/>
            <person name="Milhes M."/>
            <person name="Lampietro C."/>
            <person name="Lopez Roques C."/>
            <person name="Donnadieu C."/>
            <person name="Du K."/>
            <person name="Schartl M."/>
            <person name="Guiguen Y."/>
        </authorList>
    </citation>
    <scope>NUCLEOTIDE SEQUENCE [LARGE SCALE GENOMIC DNA]</scope>
    <source>
        <strain evidence="13">Hh-F2</strain>
        <tissue evidence="13">Blood</tissue>
    </source>
</reference>
<protein>
    <submittedName>
        <fullName evidence="13">Collagen alpha-1(XII) chain-like isoform X1</fullName>
    </submittedName>
</protein>
<dbReference type="Pfam" id="PF00092">
    <property type="entry name" value="VWA"/>
    <property type="match status" value="4"/>
</dbReference>
<dbReference type="InterPro" id="IPR013320">
    <property type="entry name" value="ConA-like_dom_sf"/>
</dbReference>
<keyword evidence="5" id="KW-0130">Cell adhesion</keyword>
<feature type="domain" description="Fibronectin type-III" evidence="12">
    <location>
        <begin position="818"/>
        <end position="907"/>
    </location>
</feature>
<dbReference type="InterPro" id="IPR050525">
    <property type="entry name" value="ECM_Assembly_Org"/>
</dbReference>
<feature type="domain" description="Fibronectin type-III" evidence="12">
    <location>
        <begin position="1000"/>
        <end position="1088"/>
    </location>
</feature>
<evidence type="ECO:0000256" key="6">
    <source>
        <dbReference type="ARBA" id="ARBA00023119"/>
    </source>
</evidence>
<dbReference type="Proteomes" id="UP001369086">
    <property type="component" value="Unassembled WGS sequence"/>
</dbReference>
<keyword evidence="2" id="KW-0272">Extracellular matrix</keyword>
<comment type="similarity">
    <text evidence="8">Belongs to the fibril-associated collagens with interrupted helices (FACIT) family.</text>
</comment>
<evidence type="ECO:0000256" key="8">
    <source>
        <dbReference type="ARBA" id="ARBA00049648"/>
    </source>
</evidence>
<accession>A0ABR0ZUB7</accession>
<evidence type="ECO:0000256" key="1">
    <source>
        <dbReference type="ARBA" id="ARBA00004498"/>
    </source>
</evidence>
<evidence type="ECO:0000256" key="10">
    <source>
        <dbReference type="SAM" id="SignalP"/>
    </source>
</evidence>
<feature type="domain" description="VWFA" evidence="11">
    <location>
        <begin position="142"/>
        <end position="318"/>
    </location>
</feature>
<feature type="compositionally biased region" description="Low complexity" evidence="9">
    <location>
        <begin position="3018"/>
        <end position="3033"/>
    </location>
</feature>
<dbReference type="SUPFAM" id="SSF49265">
    <property type="entry name" value="Fibronectin type III"/>
    <property type="match status" value="12"/>
</dbReference>
<dbReference type="InterPro" id="IPR003961">
    <property type="entry name" value="FN3_dom"/>
</dbReference>
<evidence type="ECO:0000256" key="7">
    <source>
        <dbReference type="ARBA" id="ARBA00023278"/>
    </source>
</evidence>
<feature type="domain" description="Fibronectin type-III" evidence="12">
    <location>
        <begin position="1761"/>
        <end position="1850"/>
    </location>
</feature>
<evidence type="ECO:0000313" key="13">
    <source>
        <dbReference type="EMBL" id="KAK6488406.1"/>
    </source>
</evidence>
<dbReference type="Gene3D" id="3.40.50.410">
    <property type="entry name" value="von Willebrand factor, type A domain"/>
    <property type="match status" value="4"/>
</dbReference>
<dbReference type="InterPro" id="IPR048287">
    <property type="entry name" value="TSPN-like_N"/>
</dbReference>
<dbReference type="SMART" id="SM00327">
    <property type="entry name" value="VWA"/>
    <property type="match status" value="4"/>
</dbReference>
<feature type="region of interest" description="Disordered" evidence="9">
    <location>
        <begin position="1076"/>
        <end position="1108"/>
    </location>
</feature>
<dbReference type="InterPro" id="IPR036465">
    <property type="entry name" value="vWFA_dom_sf"/>
</dbReference>
<dbReference type="InterPro" id="IPR008160">
    <property type="entry name" value="Collagen"/>
</dbReference>
<dbReference type="PANTHER" id="PTHR24020">
    <property type="entry name" value="COLLAGEN ALPHA"/>
    <property type="match status" value="1"/>
</dbReference>
<evidence type="ECO:0000256" key="9">
    <source>
        <dbReference type="SAM" id="MobiDB-lite"/>
    </source>
</evidence>
<name>A0ABR0ZUB7_HUSHU</name>
<feature type="region of interest" description="Disordered" evidence="9">
    <location>
        <begin position="2939"/>
        <end position="3126"/>
    </location>
</feature>
<dbReference type="InterPro" id="IPR002035">
    <property type="entry name" value="VWF_A"/>
</dbReference>
<keyword evidence="6" id="KW-0176">Collagen</keyword>
<evidence type="ECO:0000313" key="14">
    <source>
        <dbReference type="Proteomes" id="UP001369086"/>
    </source>
</evidence>
<feature type="domain" description="Fibronectin type-III" evidence="12">
    <location>
        <begin position="1090"/>
        <end position="1180"/>
    </location>
</feature>
<feature type="domain" description="Fibronectin type-III" evidence="12">
    <location>
        <begin position="27"/>
        <end position="120"/>
    </location>
</feature>
<comment type="caution">
    <text evidence="13">The sequence shown here is derived from an EMBL/GenBank/DDBJ whole genome shotgun (WGS) entry which is preliminary data.</text>
</comment>
<feature type="domain" description="VWFA" evidence="11">
    <location>
        <begin position="1202"/>
        <end position="1374"/>
    </location>
</feature>
<dbReference type="PRINTS" id="PR00453">
    <property type="entry name" value="VWFADOMAIN"/>
</dbReference>
<dbReference type="InterPro" id="IPR036116">
    <property type="entry name" value="FN3_sf"/>
</dbReference>
<feature type="domain" description="Fibronectin type-III" evidence="12">
    <location>
        <begin position="2125"/>
        <end position="2209"/>
    </location>
</feature>
<feature type="region of interest" description="Disordered" evidence="9">
    <location>
        <begin position="2755"/>
        <end position="2907"/>
    </location>
</feature>
<dbReference type="Pfam" id="PF00041">
    <property type="entry name" value="fn3"/>
    <property type="match status" value="17"/>
</dbReference>
<dbReference type="Gene3D" id="2.60.120.200">
    <property type="match status" value="1"/>
</dbReference>
<dbReference type="InterPro" id="IPR013783">
    <property type="entry name" value="Ig-like_fold"/>
</dbReference>
<feature type="domain" description="Fibronectin type-III" evidence="12">
    <location>
        <begin position="636"/>
        <end position="725"/>
    </location>
</feature>
<feature type="compositionally biased region" description="Low complexity" evidence="9">
    <location>
        <begin position="2941"/>
        <end position="2950"/>
    </location>
</feature>
<keyword evidence="7" id="KW-0379">Hydroxylation</keyword>
<evidence type="ECO:0000256" key="2">
    <source>
        <dbReference type="ARBA" id="ARBA00022530"/>
    </source>
</evidence>
<proteinExistence type="inferred from homology"/>
<feature type="domain" description="Fibronectin type-III" evidence="12">
    <location>
        <begin position="338"/>
        <end position="426"/>
    </location>
</feature>
<feature type="domain" description="VWFA" evidence="11">
    <location>
        <begin position="2330"/>
        <end position="2503"/>
    </location>
</feature>
<comment type="subcellular location">
    <subcellularLocation>
        <location evidence="1">Secreted</location>
        <location evidence="1">Extracellular space</location>
        <location evidence="1">Extracellular matrix</location>
    </subcellularLocation>
</comment>
<dbReference type="SMART" id="SM00060">
    <property type="entry name" value="FN3"/>
    <property type="match status" value="18"/>
</dbReference>
<evidence type="ECO:0000256" key="4">
    <source>
        <dbReference type="ARBA" id="ARBA00022737"/>
    </source>
</evidence>
<feature type="domain" description="Fibronectin type-III" evidence="12">
    <location>
        <begin position="909"/>
        <end position="999"/>
    </location>
</feature>
<feature type="domain" description="Fibronectin type-III" evidence="12">
    <location>
        <begin position="1572"/>
        <end position="1661"/>
    </location>
</feature>
<feature type="compositionally biased region" description="Low complexity" evidence="9">
    <location>
        <begin position="2835"/>
        <end position="2860"/>
    </location>
</feature>
<feature type="compositionally biased region" description="Pro residues" evidence="9">
    <location>
        <begin position="2794"/>
        <end position="2804"/>
    </location>
</feature>
<dbReference type="PROSITE" id="PS50234">
    <property type="entry name" value="VWFA"/>
    <property type="match status" value="4"/>
</dbReference>
<keyword evidence="14" id="KW-1185">Reference proteome</keyword>
<evidence type="ECO:0000256" key="3">
    <source>
        <dbReference type="ARBA" id="ARBA00022729"/>
    </source>
</evidence>
<sequence>MKMRLSVAAAAVLAALLFTSVEAQVDPPADLKFKIINESTVQMSWRQSFSRIQGYKVTVVPTTDGPAKDLILPATATKTLITDLIPDVEYVVTINSYDEKEESLPIFGQLTIQSSGTSPRGPRVRKPETQVVVKCSLSALADLVFLVDGSWSVGRENFKYIRNIIAAITSAFDIGEDKTRVGIVQYSTDTRNEFNLNQYFKKGELLKAINTLPYKGGNTMTGDAIDYLIKNTFTEASGARKGFPKVAMIITDGKSQDPVEDYARKLRNIGVEIFVLGIKGADADEMRQMASRPFNKHVFNVANFDLIKDIQHDLISQVCAGVDEQLNELVSGEEDVEPASNLQVTGISSKSMRITWDASSGQITGYKLQLIPMLAGSKRQELYVGPNVTFINARDLSPETEYQINLFALKGLTPSEPLVVMETTQPVKVSLECSLGVDVQADVVLLVDGSYSIGLTNFAKVRGFLEVLVKSFHIGPRKIQISLVQYSRDPYTEFALNTHNNLDDVLKAVRNFPYRGGSTNTGKAMTYVREKIFVPSKGARPSVPRVMILITDGKSSDAFKDPATKLRTSDVEIFAVGVKDAVRTELEAIANFPAETHVYTVEDFDAFQRISTELTQQICLRIEQELRAIKMRSLVSPRDLEFSEVTSRSFRTSWSIDSADVQSFLVKYGVASGGDEITMSVPAETTSIVLTNLIPLTMYNVSVLSQYDKGDSFPLKGSETTLEEQGTPRSLRVSEETMDSFRVTWGAAPGNVVRYRLSYYPIGGGDTKETTIPGRETSVVLPELLPSTTYRVSVAAEYQSGVGGEMQIDGTTKEARGSPRDLQVSDFTVSSMRLSWVAAPGRVLQYRIAFRPSAGGEGQEISAKGDATTALLKNLLPSTEYDLFVSARYSSGVGEPLAGKGTTLEERGSPRDLVTKDITDTTIRTSWTAAPGMVRSYRIAWKSLFDDESGEKSIPGDVTESILENLTPETKYRISVFAGYSSGEGDPLSGEATTEVSPNAKTLIVNEETENTLKVIWQAAPGDVVNYRVTYRPTAGGRQIATKVPGTLTTTVLRRLQPRTTYDIIVQPIYKRGEGKTRQGVGTTLSPYKAPRNLQTSEPTKTSFRVSWDPAPGEVRGYKVTFHPRGDEVLLGELLVGPYDNTVVLEELRAGTKYSVSVAGMFDGGESMPLAGEEKTTLSDDPAPPPLDTPAEVQCKTKAQADIVVLVDGSWSIGRLNFKTIRAFLARMVGVFDIGPERVQVGLAQYSGDPRTEWHLNAHKTRKSLLDAVANLPYKGGNTLTGLALNYILQNNFKSEFGLRPNTRKIGVLVTDGKSQDDIIISSKSLRDQDIELYAVGVKNADESELRSIASDPDEIHMYNVADFSFLLDIVDDLNNNLCNSVKGPGGPDAPTNLITSEVTAQSFRASWTAPSGPVESYRVEYMTVAGDKPMELYVDGSTTTAVLSGLDPETMYKVNVYAVNGEQSSEPLQGREATLPLSSVRNLNIYDIGTTTMRVKWEAASGATGYLMLYEPVNATVPAEEKELRVGYDVTDVQLVQLLPNTEYTLTIFALHNEAASDPLTSQEVTLPLPAAGELQITEVTHSAMRLTWDPAPGKVRKYIITYKPNNGESKEIEVDGRQTTNVLVNLISKTEYDAAVTPVYDEGPAAPMMGQATTDVVPAPTNLQFSEVTQTSFRATWDHGAPDVALYRISWVEEGGTDIQHAILNSDENNQLLEDLTPDTLYKVHVTAIYPDESESEDLIGIQRTLSEYKPPPPDPMSAPANLQVYNATSSTLTVKWDPAIGRVLRYRVAYVPTGGDPELTTQVGGKQNSVVLQKLTSDTPYTISVTSVYEDGEGGSITGRGKTKPLGAPKNLRVTDPTTSTLNVRWDPAEGNVRQYMVLYVPSTGGAEDMVRVTGGSTSTVLRNLQSDTGYTITVVPVYSEGEGGRLSGTGKTLIRGSPRNVQVYNPTPNTLNVRWEPAVGQVQQYRVIYAPLSGTRPSESVLVPGNTNNAFLDRLTPETPYSVNVVALYSDGEGAQVSSQGTTLPRSGPRNLRVFDATTNSLSVNWDHAEGPVQQYRIIYAPTTGDPIEEFTFVPGRRNNVILQNLQPDTPYRISVVAVYPDGDGGQLTGDGRTVGLQEPRNLRVSDEWYTRFRVHWDAVPSPVLGYKLVYQPTVTDEALEVFVGDVTSYTLQNLLPGTTYDLKVYAQYDGGISGALIGQGTTLYLNVTDLTTYKVGWDTFCAQWSPHRSATSYRIKLNPVDASSSGQQEITISGAESTYCFNGLSPDALYNVTVFAQTPNLEGPGVSVRERTLVKPTEAPTVPPTPPPPPTIPPAWEACKGAKADLVFLIDGSWSIGDDNFNKVLQFVFNTIGAFDEISPDGMQVSLVQYSDDAKIEYKLNTYNDKGMTLAALQLVRYRGGNTRTGVALKYIGEKVFTKESGMRRNVPKVLVVVTDGRSQDEVKKSAAILQHSGYSVFVIGVADVDYAELQNIGSKPSDRHLFIVDDFDAFEQIHDNLVTFLCETATSTCPLIYLNGFTSPGFRMLEAFNLTEKTFASVQGVSMEPGSFNSYIAYRLHKNAFLTQPTKDVHPEGLPASYTILLMFRLLPDSPNEAFDIWQITDKDYKPQVGVTVDASSKTISFYNKDTRGEIQKVTFDNDDVKKVFHGSFHKIHIAVTSKAVKINVDCQEFTEKEIKEANNITVDGFQILGKMRQSRASKGESATFQLQMFDIVCSIGWSSRDRCCDLPAMRDEAKCPALPHACTCAQDSVGPQGPSGPPGGPGSKGPRGERGESGPAGPLGPRGESGPPGPQGLPGPQGPNGLSIPGEPGRQGLKGDPGDTGLPGRPGNPGQTGPVGPVGPAGARGPPGKEGPSGPRGPPGPMGPPGAHGMPGSTGKPGKQGDMGQLGPIGMKGDKGERGDFASQNMMRSIARQVCEQLMNGQMNRFNTMLNQIPNGYYSNRNNPGPPGPPGPTGNQGPRGEQGQAGLSGFPGSPGVPGPPGERGMPGEKGERGNQGIGSKGQRGLPGPPGQRGESTIGPPGSQGSTGPPGPPGRQGIPGIRGPPGPPGYCDSSQCVGIPYNGQGFPAESYQPGPYQPEPETYVVPIPEEEETEIQSPGYSRNQRGKRSLSRKQSAKKTL</sequence>
<keyword evidence="3 10" id="KW-0732">Signal</keyword>
<feature type="domain" description="Fibronectin type-III" evidence="12">
    <location>
        <begin position="2032"/>
        <end position="2124"/>
    </location>
</feature>
<evidence type="ECO:0000259" key="12">
    <source>
        <dbReference type="PROSITE" id="PS50853"/>
    </source>
</evidence>
<dbReference type="Gene3D" id="2.60.40.10">
    <property type="entry name" value="Immunoglobulins"/>
    <property type="match status" value="18"/>
</dbReference>
<evidence type="ECO:0000256" key="5">
    <source>
        <dbReference type="ARBA" id="ARBA00022889"/>
    </source>
</evidence>
<dbReference type="SUPFAM" id="SSF53300">
    <property type="entry name" value="vWA-like"/>
    <property type="match status" value="4"/>
</dbReference>
<keyword evidence="4" id="KW-0677">Repeat</keyword>
<feature type="compositionally biased region" description="Basic residues" evidence="9">
    <location>
        <begin position="3110"/>
        <end position="3126"/>
    </location>
</feature>
<dbReference type="CDD" id="cd01482">
    <property type="entry name" value="vWA_collagen_alphaI-XII-like"/>
    <property type="match status" value="4"/>
</dbReference>
<feature type="signal peptide" evidence="10">
    <location>
        <begin position="1"/>
        <end position="23"/>
    </location>
</feature>
<feature type="domain" description="Fibronectin type-III" evidence="12">
    <location>
        <begin position="1390"/>
        <end position="1479"/>
    </location>
</feature>
<feature type="domain" description="Fibronectin type-III" evidence="12">
    <location>
        <begin position="727"/>
        <end position="817"/>
    </location>
</feature>
<feature type="compositionally biased region" description="Polar residues" evidence="9">
    <location>
        <begin position="1093"/>
        <end position="1105"/>
    </location>
</feature>
<dbReference type="Pfam" id="PF01391">
    <property type="entry name" value="Collagen"/>
    <property type="match status" value="3"/>
</dbReference>
<dbReference type="SMART" id="SM00210">
    <property type="entry name" value="TSPN"/>
    <property type="match status" value="1"/>
</dbReference>
<organism evidence="13 14">
    <name type="scientific">Huso huso</name>
    <name type="common">Beluga</name>
    <name type="synonym">Acipenser huso</name>
    <dbReference type="NCBI Taxonomy" id="61971"/>
    <lineage>
        <taxon>Eukaryota</taxon>
        <taxon>Metazoa</taxon>
        <taxon>Chordata</taxon>
        <taxon>Craniata</taxon>
        <taxon>Vertebrata</taxon>
        <taxon>Euteleostomi</taxon>
        <taxon>Actinopterygii</taxon>
        <taxon>Chondrostei</taxon>
        <taxon>Acipenseriformes</taxon>
        <taxon>Acipenseridae</taxon>
        <taxon>Huso</taxon>
    </lineage>
</organism>
<dbReference type="PANTHER" id="PTHR24020:SF17">
    <property type="entry name" value="COLLAGEN ALPHA-1(XII) CHAIN"/>
    <property type="match status" value="1"/>
</dbReference>
<feature type="domain" description="Fibronectin type-III" evidence="12">
    <location>
        <begin position="2211"/>
        <end position="2302"/>
    </location>
</feature>
<feature type="domain" description="Fibronectin type-III" evidence="12">
    <location>
        <begin position="1662"/>
        <end position="1751"/>
    </location>
</feature>
<keyword evidence="2" id="KW-0964">Secreted</keyword>
<feature type="chain" id="PRO_5047364051" evidence="10">
    <location>
        <begin position="24"/>
        <end position="3126"/>
    </location>
</feature>
<feature type="domain" description="VWFA" evidence="11">
    <location>
        <begin position="442"/>
        <end position="618"/>
    </location>
</feature>
<gene>
    <name evidence="13" type="ORF">HHUSO_G7232</name>
</gene>
<evidence type="ECO:0000259" key="11">
    <source>
        <dbReference type="PROSITE" id="PS50234"/>
    </source>
</evidence>
<feature type="domain" description="Fibronectin type-III" evidence="12">
    <location>
        <begin position="1480"/>
        <end position="1571"/>
    </location>
</feature>
<dbReference type="CDD" id="cd00063">
    <property type="entry name" value="FN3"/>
    <property type="match status" value="17"/>
</dbReference>
<feature type="compositionally biased region" description="Pro residues" evidence="9">
    <location>
        <begin position="2862"/>
        <end position="2871"/>
    </location>
</feature>
<dbReference type="SUPFAM" id="SSF49899">
    <property type="entry name" value="Concanavalin A-like lectins/glucanases"/>
    <property type="match status" value="1"/>
</dbReference>
<dbReference type="PROSITE" id="PS50853">
    <property type="entry name" value="FN3"/>
    <property type="match status" value="18"/>
</dbReference>